<dbReference type="Gene3D" id="6.10.250.2460">
    <property type="match status" value="1"/>
</dbReference>
<dbReference type="GO" id="GO:0006260">
    <property type="term" value="P:DNA replication"/>
    <property type="evidence" value="ECO:0007669"/>
    <property type="project" value="UniProtKB-KW"/>
</dbReference>
<dbReference type="GO" id="GO:0005694">
    <property type="term" value="C:chromosome"/>
    <property type="evidence" value="ECO:0007669"/>
    <property type="project" value="InterPro"/>
</dbReference>
<dbReference type="Gene3D" id="3.40.50.300">
    <property type="entry name" value="P-loop containing nucleotide triphosphate hydrolases"/>
    <property type="match status" value="2"/>
</dbReference>
<evidence type="ECO:0000256" key="16">
    <source>
        <dbReference type="ARBA" id="ARBA00023235"/>
    </source>
</evidence>
<dbReference type="Gene3D" id="6.10.250.3140">
    <property type="match status" value="1"/>
</dbReference>
<dbReference type="GO" id="GO:0006355">
    <property type="term" value="P:regulation of DNA-templated transcription"/>
    <property type="evidence" value="ECO:0007669"/>
    <property type="project" value="InterPro"/>
</dbReference>
<evidence type="ECO:0000256" key="26">
    <source>
        <dbReference type="SAM" id="MobiDB-lite"/>
    </source>
</evidence>
<dbReference type="GO" id="GO:0010605">
    <property type="term" value="P:negative regulation of macromolecule metabolic process"/>
    <property type="evidence" value="ECO:0007669"/>
    <property type="project" value="UniProtKB-ARBA"/>
</dbReference>
<dbReference type="InterPro" id="IPR014001">
    <property type="entry name" value="Helicase_ATP-bd"/>
</dbReference>
<dbReference type="GO" id="GO:0043138">
    <property type="term" value="F:3'-5' DNA helicase activity"/>
    <property type="evidence" value="ECO:0007669"/>
    <property type="project" value="UniProtKB-EC"/>
</dbReference>
<proteinExistence type="inferred from homology"/>
<keyword evidence="8" id="KW-0547">Nucleotide-binding</keyword>
<gene>
    <name evidence="29" type="ORF">Bpfe_009897</name>
</gene>
<evidence type="ECO:0000256" key="24">
    <source>
        <dbReference type="ARBA" id="ARBA00078243"/>
    </source>
</evidence>
<feature type="region of interest" description="Disordered" evidence="26">
    <location>
        <begin position="782"/>
        <end position="810"/>
    </location>
</feature>
<accession>A0AAD8FEZ1</accession>
<dbReference type="PANTHER" id="PTHR13710">
    <property type="entry name" value="DNA HELICASE RECQ FAMILY MEMBER"/>
    <property type="match status" value="1"/>
</dbReference>
<feature type="compositionally biased region" description="Polar residues" evidence="26">
    <location>
        <begin position="787"/>
        <end position="800"/>
    </location>
</feature>
<comment type="caution">
    <text evidence="29">The sequence shown here is derived from an EMBL/GenBank/DDBJ whole genome shotgun (WGS) entry which is preliminary data.</text>
</comment>
<sequence>MSQLSVDNSLSDLMALLHGVFKHKDFKSLTQKDAVKCVIKGKTDVYVSMPTGAGKSLCYQLPAVLAEGITIVVSPLIALMQDQLEHLEKLGIRAETINSKLLSAERKRVTSELMSKQPKIKLLYITPEQAATEGFQTLVDSLFSRKKLSYFVVDEAHCVSQWGHDFRPDYLKLGEFRKRIPGVPCIALTATATAQVVSDIIHQLRLREPVSKFKTGSFRKNLYYEICMKDFLPDPYLDLFKFSLKCLGGPLEEGESWNNKGCGIVYCRTRDGCEEIASQLSRKGIPTKAYHAGLNGKVREEVQTDWMEGRVPVIAATISFGMGVDKHNVRFVAHWTMPKSMAGYYQESGRAGRDGKQSNCRLYYSQREKDTVAFLINTENNRPKKNLEHAKRQAKSAEDSFGALLGFCETTKCRHWSIASYFGDDKPDCDKGCDCCTDPKKVEMDLLNMQRGLFNTKMRSGVGGAMMVIDEDDPDMYEGGRRGAKRERESYEGSDEEGEYHREQNEAAKEKKARSSLISKEFEKRKGSKSDAVEKVEEFEPPSASCPLRDASSQRVSKLTVKTREHCFEMIEKALYENFITVFAQDETRIRRRDYEPRTQALDMEYQVFMSNKLAPVYKSSILKLVSEIGKLTQKKQPHSCFHFQDELSEKVNSSDLVNIGDQSESGSLLSCSVSNDSPFLKDNEVAKKNSSVFQTASQFAASQRDTSLKQTIQQGSILMQGFQTAASMLLKNVQTHPDTSPSTSSNAGKANSSTEKLDTLAIKNNIFSILFGDKLASHNSDCDTALSHSQDGSQASNDNVIDLTEPSDSTDCDNISVHQSDSQNEIVTQKSISTKVVPKITYFFEKKNPVSPEESSIENEALVIDMENSTKRTKTDHSLNVGTGAGATADHKSSHSGHHKTKGIPSSTNKPSTTKHSKKIETQSNSKKRKISDEQLAMQQTLDAYINPPQKSAQAVSDKLEKPVKMDKPDRKDKPDKNGKPATEAPSTLSESEEKRMRENKEMKHVADNVVKYLTPHYKAGQFDSKDLFKMVAKAITKQVYTTTKGLPTSGKEEAKRLVREFMEDHKHISGQSDLNGWQ</sequence>
<evidence type="ECO:0000256" key="1">
    <source>
        <dbReference type="ARBA" id="ARBA00001947"/>
    </source>
</evidence>
<dbReference type="PANTHER" id="PTHR13710:SF152">
    <property type="entry name" value="ATP-DEPENDENT DNA HELICASE Q5"/>
    <property type="match status" value="1"/>
</dbReference>
<evidence type="ECO:0000256" key="8">
    <source>
        <dbReference type="ARBA" id="ARBA00022741"/>
    </source>
</evidence>
<evidence type="ECO:0000256" key="20">
    <source>
        <dbReference type="ARBA" id="ARBA00034808"/>
    </source>
</evidence>
<evidence type="ECO:0000256" key="21">
    <source>
        <dbReference type="ARBA" id="ARBA00049360"/>
    </source>
</evidence>
<comment type="catalytic activity">
    <reaction evidence="21">
        <text>ATP + H2O = ADP + phosphate + H(+)</text>
        <dbReference type="Rhea" id="RHEA:13065"/>
        <dbReference type="ChEBI" id="CHEBI:15377"/>
        <dbReference type="ChEBI" id="CHEBI:15378"/>
        <dbReference type="ChEBI" id="CHEBI:30616"/>
        <dbReference type="ChEBI" id="CHEBI:43474"/>
        <dbReference type="ChEBI" id="CHEBI:456216"/>
    </reaction>
</comment>
<dbReference type="Pfam" id="PF08236">
    <property type="entry name" value="SRI"/>
    <property type="match status" value="1"/>
</dbReference>
<dbReference type="InterPro" id="IPR027417">
    <property type="entry name" value="P-loop_NTPase"/>
</dbReference>
<dbReference type="PROSITE" id="PS51194">
    <property type="entry name" value="HELICASE_CTER"/>
    <property type="match status" value="1"/>
</dbReference>
<feature type="region of interest" description="Disordered" evidence="26">
    <location>
        <begin position="945"/>
        <end position="1001"/>
    </location>
</feature>
<feature type="region of interest" description="Disordered" evidence="26">
    <location>
        <begin position="470"/>
        <end position="524"/>
    </location>
</feature>
<evidence type="ECO:0000313" key="29">
    <source>
        <dbReference type="EMBL" id="KAK0060709.1"/>
    </source>
</evidence>
<reference evidence="29" key="1">
    <citation type="journal article" date="2023" name="PLoS Negl. Trop. Dis.">
        <title>A genome sequence for Biomphalaria pfeifferi, the major vector snail for the human-infecting parasite Schistosoma mansoni.</title>
        <authorList>
            <person name="Bu L."/>
            <person name="Lu L."/>
            <person name="Laidemitt M.R."/>
            <person name="Zhang S.M."/>
            <person name="Mutuku M."/>
            <person name="Mkoji G."/>
            <person name="Steinauer M."/>
            <person name="Loker E.S."/>
        </authorList>
    </citation>
    <scope>NUCLEOTIDE SEQUENCE</scope>
    <source>
        <strain evidence="29">KasaAsao</strain>
    </source>
</reference>
<dbReference type="InterPro" id="IPR011545">
    <property type="entry name" value="DEAD/DEAH_box_helicase_dom"/>
</dbReference>
<keyword evidence="14" id="KW-0238">DNA-binding</keyword>
<feature type="compositionally biased region" description="Basic and acidic residues" evidence="26">
    <location>
        <begin position="478"/>
        <end position="491"/>
    </location>
</feature>
<evidence type="ECO:0000256" key="2">
    <source>
        <dbReference type="ARBA" id="ARBA00004642"/>
    </source>
</evidence>
<dbReference type="InterPro" id="IPR002464">
    <property type="entry name" value="DNA/RNA_helicase_DEAH_CS"/>
</dbReference>
<evidence type="ECO:0000256" key="19">
    <source>
        <dbReference type="ARBA" id="ARBA00034617"/>
    </source>
</evidence>
<comment type="similarity">
    <text evidence="3">Belongs to the helicase family. RecQ subfamily.</text>
</comment>
<dbReference type="Pfam" id="PF16124">
    <property type="entry name" value="RecQ_Zn_bind"/>
    <property type="match status" value="1"/>
</dbReference>
<evidence type="ECO:0000256" key="17">
    <source>
        <dbReference type="ARBA" id="ARBA00023242"/>
    </source>
</evidence>
<dbReference type="AlphaFoldDB" id="A0AAD8FEZ1"/>
<evidence type="ECO:0000256" key="18">
    <source>
        <dbReference type="ARBA" id="ARBA00023306"/>
    </source>
</evidence>
<dbReference type="GO" id="GO:0003677">
    <property type="term" value="F:DNA binding"/>
    <property type="evidence" value="ECO:0007669"/>
    <property type="project" value="UniProtKB-KW"/>
</dbReference>
<evidence type="ECO:0000256" key="15">
    <source>
        <dbReference type="ARBA" id="ARBA00023204"/>
    </source>
</evidence>
<feature type="compositionally biased region" description="Basic and acidic residues" evidence="26">
    <location>
        <begin position="499"/>
        <end position="510"/>
    </location>
</feature>
<dbReference type="GO" id="GO:0005654">
    <property type="term" value="C:nucleoplasm"/>
    <property type="evidence" value="ECO:0007669"/>
    <property type="project" value="UniProtKB-SubCell"/>
</dbReference>
<dbReference type="SMART" id="SM00490">
    <property type="entry name" value="HELICc"/>
    <property type="match status" value="1"/>
</dbReference>
<evidence type="ECO:0000256" key="4">
    <source>
        <dbReference type="ARBA" id="ARBA00022553"/>
    </source>
</evidence>
<dbReference type="GO" id="GO:0005737">
    <property type="term" value="C:cytoplasm"/>
    <property type="evidence" value="ECO:0007669"/>
    <property type="project" value="TreeGrafter"/>
</dbReference>
<evidence type="ECO:0000256" key="10">
    <source>
        <dbReference type="ARBA" id="ARBA00022801"/>
    </source>
</evidence>
<dbReference type="Pfam" id="PF00270">
    <property type="entry name" value="DEAD"/>
    <property type="match status" value="1"/>
</dbReference>
<keyword evidence="4" id="KW-0597">Phosphoprotein</keyword>
<evidence type="ECO:0000256" key="7">
    <source>
        <dbReference type="ARBA" id="ARBA00022723"/>
    </source>
</evidence>
<dbReference type="GO" id="GO:0046872">
    <property type="term" value="F:metal ion binding"/>
    <property type="evidence" value="ECO:0007669"/>
    <property type="project" value="UniProtKB-KW"/>
</dbReference>
<keyword evidence="13" id="KW-0067">ATP-binding</keyword>
<evidence type="ECO:0000256" key="23">
    <source>
        <dbReference type="ARBA" id="ARBA00076757"/>
    </source>
</evidence>
<feature type="region of interest" description="Disordered" evidence="26">
    <location>
        <begin position="735"/>
        <end position="755"/>
    </location>
</feature>
<dbReference type="FunFam" id="3.40.50.300:FF:000444">
    <property type="entry name" value="ATP-dependent DNA helicase"/>
    <property type="match status" value="1"/>
</dbReference>
<dbReference type="InterPro" id="IPR004589">
    <property type="entry name" value="DNA_helicase_ATP-dep_RecQ"/>
</dbReference>
<dbReference type="GO" id="GO:0005524">
    <property type="term" value="F:ATP binding"/>
    <property type="evidence" value="ECO:0007669"/>
    <property type="project" value="UniProtKB-KW"/>
</dbReference>
<dbReference type="InterPro" id="IPR013257">
    <property type="entry name" value="SRI"/>
</dbReference>
<organism evidence="29 30">
    <name type="scientific">Biomphalaria pfeifferi</name>
    <name type="common">Bloodfluke planorb</name>
    <name type="synonym">Freshwater snail</name>
    <dbReference type="NCBI Taxonomy" id="112525"/>
    <lineage>
        <taxon>Eukaryota</taxon>
        <taxon>Metazoa</taxon>
        <taxon>Spiralia</taxon>
        <taxon>Lophotrochozoa</taxon>
        <taxon>Mollusca</taxon>
        <taxon>Gastropoda</taxon>
        <taxon>Heterobranchia</taxon>
        <taxon>Euthyneura</taxon>
        <taxon>Panpulmonata</taxon>
        <taxon>Hygrophila</taxon>
        <taxon>Lymnaeoidea</taxon>
        <taxon>Planorbidae</taxon>
        <taxon>Biomphalaria</taxon>
    </lineage>
</organism>
<dbReference type="GO" id="GO:0045934">
    <property type="term" value="P:negative regulation of nucleobase-containing compound metabolic process"/>
    <property type="evidence" value="ECO:0007669"/>
    <property type="project" value="UniProtKB-ARBA"/>
</dbReference>
<keyword evidence="10" id="KW-0378">Hydrolase</keyword>
<dbReference type="PROSITE" id="PS51192">
    <property type="entry name" value="HELICASE_ATP_BIND_1"/>
    <property type="match status" value="1"/>
</dbReference>
<dbReference type="EMBL" id="JASAOG010000034">
    <property type="protein sequence ID" value="KAK0060709.1"/>
    <property type="molecule type" value="Genomic_DNA"/>
</dbReference>
<dbReference type="PROSITE" id="PS00690">
    <property type="entry name" value="DEAH_ATP_HELICASE"/>
    <property type="match status" value="1"/>
</dbReference>
<dbReference type="InterPro" id="IPR001650">
    <property type="entry name" value="Helicase_C-like"/>
</dbReference>
<evidence type="ECO:0000256" key="12">
    <source>
        <dbReference type="ARBA" id="ARBA00022833"/>
    </source>
</evidence>
<comment type="subcellular location">
    <subcellularLocation>
        <location evidence="2">Nucleus</location>
        <location evidence="2">Nucleoplasm</location>
    </subcellularLocation>
</comment>
<evidence type="ECO:0000313" key="30">
    <source>
        <dbReference type="Proteomes" id="UP001233172"/>
    </source>
</evidence>
<dbReference type="GO" id="GO:0016787">
    <property type="term" value="F:hydrolase activity"/>
    <property type="evidence" value="ECO:0007669"/>
    <property type="project" value="UniProtKB-KW"/>
</dbReference>
<comment type="catalytic activity">
    <reaction evidence="19">
        <text>Couples ATP hydrolysis with the unwinding of duplex DNA by translocating in the 3'-5' direction.</text>
        <dbReference type="EC" id="5.6.2.4"/>
    </reaction>
</comment>
<evidence type="ECO:0000256" key="13">
    <source>
        <dbReference type="ARBA" id="ARBA00022840"/>
    </source>
</evidence>
<evidence type="ECO:0000259" key="28">
    <source>
        <dbReference type="PROSITE" id="PS51194"/>
    </source>
</evidence>
<dbReference type="SMART" id="SM00487">
    <property type="entry name" value="DEXDc"/>
    <property type="match status" value="1"/>
</dbReference>
<evidence type="ECO:0000256" key="11">
    <source>
        <dbReference type="ARBA" id="ARBA00022806"/>
    </source>
</evidence>
<keyword evidence="9" id="KW-0227">DNA damage</keyword>
<dbReference type="GO" id="GO:0051301">
    <property type="term" value="P:cell division"/>
    <property type="evidence" value="ECO:0007669"/>
    <property type="project" value="UniProtKB-KW"/>
</dbReference>
<keyword evidence="30" id="KW-1185">Reference proteome</keyword>
<dbReference type="InterPro" id="IPR032284">
    <property type="entry name" value="RecQ_Zn-bd"/>
</dbReference>
<protein>
    <recommendedName>
        <fullName evidence="22">ATP-dependent DNA helicase Q5</fullName>
        <ecNumber evidence="20">5.6.2.4</ecNumber>
    </recommendedName>
    <alternativeName>
        <fullName evidence="23">DNA 3'-5' helicase RecQ5</fullName>
    </alternativeName>
    <alternativeName>
        <fullName evidence="24">DNA helicase, RecQ-like type 5</fullName>
    </alternativeName>
    <alternativeName>
        <fullName evidence="25">RecQ protein-like 5</fullName>
    </alternativeName>
</protein>
<dbReference type="EC" id="5.6.2.4" evidence="20"/>
<dbReference type="GO" id="GO:0009378">
    <property type="term" value="F:four-way junction helicase activity"/>
    <property type="evidence" value="ECO:0007669"/>
    <property type="project" value="TreeGrafter"/>
</dbReference>
<keyword evidence="16" id="KW-0413">Isomerase</keyword>
<keyword evidence="17" id="KW-0539">Nucleus</keyword>
<evidence type="ECO:0000256" key="14">
    <source>
        <dbReference type="ARBA" id="ARBA00023125"/>
    </source>
</evidence>
<dbReference type="FunFam" id="3.40.50.300:FF:000614">
    <property type="entry name" value="ATP-dependent DNA helicase"/>
    <property type="match status" value="1"/>
</dbReference>
<dbReference type="SUPFAM" id="SSF52540">
    <property type="entry name" value="P-loop containing nucleoside triphosphate hydrolases"/>
    <property type="match status" value="1"/>
</dbReference>
<dbReference type="Pfam" id="PF00271">
    <property type="entry name" value="Helicase_C"/>
    <property type="match status" value="1"/>
</dbReference>
<evidence type="ECO:0000259" key="27">
    <source>
        <dbReference type="PROSITE" id="PS51192"/>
    </source>
</evidence>
<feature type="region of interest" description="Disordered" evidence="26">
    <location>
        <begin position="871"/>
        <end position="932"/>
    </location>
</feature>
<dbReference type="NCBIfam" id="TIGR00614">
    <property type="entry name" value="recQ_fam"/>
    <property type="match status" value="1"/>
</dbReference>
<keyword evidence="5" id="KW-0132">Cell division</keyword>
<evidence type="ECO:0000256" key="9">
    <source>
        <dbReference type="ARBA" id="ARBA00022763"/>
    </source>
</evidence>
<comment type="cofactor">
    <cofactor evidence="1">
        <name>Zn(2+)</name>
        <dbReference type="ChEBI" id="CHEBI:29105"/>
    </cofactor>
</comment>
<feature type="compositionally biased region" description="Basic and acidic residues" evidence="26">
    <location>
        <begin position="959"/>
        <end position="980"/>
    </location>
</feature>
<dbReference type="Proteomes" id="UP001233172">
    <property type="component" value="Unassembled WGS sequence"/>
</dbReference>
<reference evidence="29" key="2">
    <citation type="submission" date="2023-04" db="EMBL/GenBank/DDBJ databases">
        <authorList>
            <person name="Bu L."/>
            <person name="Lu L."/>
            <person name="Laidemitt M.R."/>
            <person name="Zhang S.M."/>
            <person name="Mutuku M."/>
            <person name="Mkoji G."/>
            <person name="Steinauer M."/>
            <person name="Loker E.S."/>
        </authorList>
    </citation>
    <scope>NUCLEOTIDE SEQUENCE</scope>
    <source>
        <strain evidence="29">KasaAsao</strain>
        <tissue evidence="29">Whole Snail</tissue>
    </source>
</reference>
<feature type="domain" description="Helicase ATP-binding" evidence="27">
    <location>
        <begin position="36"/>
        <end position="210"/>
    </location>
</feature>
<keyword evidence="12" id="KW-0862">Zinc</keyword>
<evidence type="ECO:0000256" key="22">
    <source>
        <dbReference type="ARBA" id="ARBA00074289"/>
    </source>
</evidence>
<keyword evidence="6" id="KW-0235">DNA replication</keyword>
<keyword evidence="18" id="KW-0131">Cell cycle</keyword>
<name>A0AAD8FEZ1_BIOPF</name>
<evidence type="ECO:0000256" key="5">
    <source>
        <dbReference type="ARBA" id="ARBA00022618"/>
    </source>
</evidence>
<dbReference type="CDD" id="cd18794">
    <property type="entry name" value="SF2_C_RecQ"/>
    <property type="match status" value="1"/>
</dbReference>
<feature type="domain" description="Helicase C-terminal" evidence="28">
    <location>
        <begin position="243"/>
        <end position="398"/>
    </location>
</feature>
<dbReference type="GO" id="GO:0000724">
    <property type="term" value="P:double-strand break repair via homologous recombination"/>
    <property type="evidence" value="ECO:0007669"/>
    <property type="project" value="TreeGrafter"/>
</dbReference>
<evidence type="ECO:0000256" key="3">
    <source>
        <dbReference type="ARBA" id="ARBA00005446"/>
    </source>
</evidence>
<keyword evidence="15" id="KW-0234">DNA repair</keyword>
<keyword evidence="11 29" id="KW-0347">Helicase</keyword>
<keyword evidence="7" id="KW-0479">Metal-binding</keyword>
<evidence type="ECO:0000256" key="6">
    <source>
        <dbReference type="ARBA" id="ARBA00022705"/>
    </source>
</evidence>
<evidence type="ECO:0000256" key="25">
    <source>
        <dbReference type="ARBA" id="ARBA00084014"/>
    </source>
</evidence>